<feature type="transmembrane region" description="Helical" evidence="1">
    <location>
        <begin position="6"/>
        <end position="32"/>
    </location>
</feature>
<accession>A0A433LCB9</accession>
<name>A0A433LCB9_9GAMM</name>
<keyword evidence="1" id="KW-0472">Membrane</keyword>
<evidence type="ECO:0000313" key="2">
    <source>
        <dbReference type="EMBL" id="RUR46223.1"/>
    </source>
</evidence>
<evidence type="ECO:0000256" key="1">
    <source>
        <dbReference type="SAM" id="Phobius"/>
    </source>
</evidence>
<feature type="transmembrane region" description="Helical" evidence="1">
    <location>
        <begin position="77"/>
        <end position="104"/>
    </location>
</feature>
<keyword evidence="1" id="KW-1133">Transmembrane helix</keyword>
<sequence length="218" mass="25194">MFSDYISVSSLIFSVNEWIIAITVFWALWLAVIMKDEYPLILSLLDYDAKKSIRITLIFSIVLLFLHYFVYFLAGNFFIVALVAILLLTVLNIHYISVAFMFFNCDDKYFISQKKSYHYCFTLLFTLAFAFIFSFYDLDKVKNLVPRELNKIAYTKESKECSYRVIGSLGDYVFAVSNTIKGNIKIVSIDRFVAIHISNIATIEHHRTSQAPISKANC</sequence>
<proteinExistence type="predicted"/>
<dbReference type="EMBL" id="RZHD01000005">
    <property type="protein sequence ID" value="RUR46223.1"/>
    <property type="molecule type" value="Genomic_DNA"/>
</dbReference>
<gene>
    <name evidence="2" type="ORF">ELY37_09545</name>
</gene>
<dbReference type="RefSeq" id="WP_126981670.1">
    <property type="nucleotide sequence ID" value="NZ_RZHD01000005.1"/>
</dbReference>
<comment type="caution">
    <text evidence="2">The sequence shown here is derived from an EMBL/GenBank/DDBJ whole genome shotgun (WGS) entry which is preliminary data.</text>
</comment>
<organism evidence="2 3">
    <name type="scientific">Vreelandella populi</name>
    <dbReference type="NCBI Taxonomy" id="2498858"/>
    <lineage>
        <taxon>Bacteria</taxon>
        <taxon>Pseudomonadati</taxon>
        <taxon>Pseudomonadota</taxon>
        <taxon>Gammaproteobacteria</taxon>
        <taxon>Oceanospirillales</taxon>
        <taxon>Halomonadaceae</taxon>
        <taxon>Vreelandella</taxon>
    </lineage>
</organism>
<keyword evidence="1" id="KW-0812">Transmembrane</keyword>
<feature type="transmembrane region" description="Helical" evidence="1">
    <location>
        <begin position="53"/>
        <end position="71"/>
    </location>
</feature>
<reference evidence="2 3" key="1">
    <citation type="submission" date="2018-12" db="EMBL/GenBank/DDBJ databases">
        <title>three novel Halomonas strain isolated from plants.</title>
        <authorList>
            <person name="Sun C."/>
        </authorList>
    </citation>
    <scope>NUCLEOTIDE SEQUENCE [LARGE SCALE GENOMIC DNA]</scope>
    <source>
        <strain evidence="2 3">RC</strain>
    </source>
</reference>
<dbReference type="Proteomes" id="UP000286912">
    <property type="component" value="Unassembled WGS sequence"/>
</dbReference>
<protein>
    <submittedName>
        <fullName evidence="2">Uncharacterized protein</fullName>
    </submittedName>
</protein>
<feature type="transmembrane region" description="Helical" evidence="1">
    <location>
        <begin position="116"/>
        <end position="136"/>
    </location>
</feature>
<dbReference type="AlphaFoldDB" id="A0A433LCB9"/>
<evidence type="ECO:0000313" key="3">
    <source>
        <dbReference type="Proteomes" id="UP000286912"/>
    </source>
</evidence>
<keyword evidence="3" id="KW-1185">Reference proteome</keyword>